<dbReference type="AlphaFoldDB" id="A0A2C9D562"/>
<dbReference type="GO" id="GO:0046872">
    <property type="term" value="F:metal ion binding"/>
    <property type="evidence" value="ECO:0007669"/>
    <property type="project" value="UniProtKB-KW"/>
</dbReference>
<evidence type="ECO:0000313" key="15">
    <source>
        <dbReference type="EMBL" id="SON55467.1"/>
    </source>
</evidence>
<evidence type="ECO:0000259" key="14">
    <source>
        <dbReference type="Pfam" id="PF01292"/>
    </source>
</evidence>
<keyword evidence="11 13" id="KW-0472">Membrane</keyword>
<dbReference type="InterPro" id="IPR052168">
    <property type="entry name" value="Cytochrome_b561_oxidase"/>
</dbReference>
<feature type="transmembrane region" description="Helical" evidence="13">
    <location>
        <begin position="12"/>
        <end position="30"/>
    </location>
</feature>
<feature type="domain" description="Cytochrome b561 bacterial/Ni-hydrogenase" evidence="14">
    <location>
        <begin position="9"/>
        <end position="162"/>
    </location>
</feature>
<keyword evidence="9 13" id="KW-1133">Transmembrane helix</keyword>
<evidence type="ECO:0000256" key="7">
    <source>
        <dbReference type="ARBA" id="ARBA00022723"/>
    </source>
</evidence>
<dbReference type="GO" id="GO:0020037">
    <property type="term" value="F:heme binding"/>
    <property type="evidence" value="ECO:0007669"/>
    <property type="project" value="TreeGrafter"/>
</dbReference>
<dbReference type="RefSeq" id="WP_099555975.1">
    <property type="nucleotide sequence ID" value="NZ_LT960614.1"/>
</dbReference>
<evidence type="ECO:0000256" key="2">
    <source>
        <dbReference type="ARBA" id="ARBA00004651"/>
    </source>
</evidence>
<keyword evidence="10" id="KW-0408">Iron</keyword>
<proteinExistence type="inferred from homology"/>
<comment type="cofactor">
    <cofactor evidence="1">
        <name>heme b</name>
        <dbReference type="ChEBI" id="CHEBI:60344"/>
    </cofactor>
</comment>
<keyword evidence="5" id="KW-0349">Heme</keyword>
<evidence type="ECO:0000313" key="16">
    <source>
        <dbReference type="Proteomes" id="UP000223606"/>
    </source>
</evidence>
<keyword evidence="6 13" id="KW-0812">Transmembrane</keyword>
<dbReference type="EMBL" id="LT960614">
    <property type="protein sequence ID" value="SON55467.1"/>
    <property type="molecule type" value="Genomic_DNA"/>
</dbReference>
<dbReference type="PROSITE" id="PS51257">
    <property type="entry name" value="PROKAR_LIPOPROTEIN"/>
    <property type="match status" value="1"/>
</dbReference>
<evidence type="ECO:0000256" key="9">
    <source>
        <dbReference type="ARBA" id="ARBA00022989"/>
    </source>
</evidence>
<dbReference type="GO" id="GO:0005886">
    <property type="term" value="C:plasma membrane"/>
    <property type="evidence" value="ECO:0007669"/>
    <property type="project" value="UniProtKB-SubCell"/>
</dbReference>
<dbReference type="InterPro" id="IPR011577">
    <property type="entry name" value="Cyt_b561_bac/Ni-Hgenase"/>
</dbReference>
<dbReference type="Gene3D" id="1.20.950.20">
    <property type="entry name" value="Transmembrane di-heme cytochromes, Chain C"/>
    <property type="match status" value="1"/>
</dbReference>
<comment type="similarity">
    <text evidence="12">Belongs to the cytochrome b561 family.</text>
</comment>
<name>A0A2C9D562_9HYPH</name>
<feature type="transmembrane region" description="Helical" evidence="13">
    <location>
        <begin position="132"/>
        <end position="152"/>
    </location>
</feature>
<keyword evidence="7" id="KW-0479">Metal-binding</keyword>
<feature type="transmembrane region" description="Helical" evidence="13">
    <location>
        <begin position="100"/>
        <end position="120"/>
    </location>
</feature>
<dbReference type="Pfam" id="PF01292">
    <property type="entry name" value="Ni_hydr_CYTB"/>
    <property type="match status" value="1"/>
</dbReference>
<evidence type="ECO:0000256" key="3">
    <source>
        <dbReference type="ARBA" id="ARBA00022448"/>
    </source>
</evidence>
<evidence type="ECO:0000256" key="11">
    <source>
        <dbReference type="ARBA" id="ARBA00023136"/>
    </source>
</evidence>
<feature type="transmembrane region" description="Helical" evidence="13">
    <location>
        <begin position="57"/>
        <end position="75"/>
    </location>
</feature>
<organism evidence="15 16">
    <name type="scientific">Hartmannibacter diazotrophicus</name>
    <dbReference type="NCBI Taxonomy" id="1482074"/>
    <lineage>
        <taxon>Bacteria</taxon>
        <taxon>Pseudomonadati</taxon>
        <taxon>Pseudomonadota</taxon>
        <taxon>Alphaproteobacteria</taxon>
        <taxon>Hyphomicrobiales</taxon>
        <taxon>Pleomorphomonadaceae</taxon>
        <taxon>Hartmannibacter</taxon>
    </lineage>
</organism>
<dbReference type="InterPro" id="IPR016174">
    <property type="entry name" value="Di-haem_cyt_TM"/>
</dbReference>
<keyword evidence="16" id="KW-1185">Reference proteome</keyword>
<protein>
    <submittedName>
        <fullName evidence="15">Cytochrome b-562</fullName>
    </submittedName>
</protein>
<dbReference type="Proteomes" id="UP000223606">
    <property type="component" value="Chromosome 1"/>
</dbReference>
<evidence type="ECO:0000256" key="10">
    <source>
        <dbReference type="ARBA" id="ARBA00023004"/>
    </source>
</evidence>
<evidence type="ECO:0000256" key="4">
    <source>
        <dbReference type="ARBA" id="ARBA00022475"/>
    </source>
</evidence>
<dbReference type="GO" id="GO:0022904">
    <property type="term" value="P:respiratory electron transport chain"/>
    <property type="evidence" value="ECO:0007669"/>
    <property type="project" value="InterPro"/>
</dbReference>
<dbReference type="PANTHER" id="PTHR30529:SF1">
    <property type="entry name" value="CYTOCHROME B561 HOMOLOG 2"/>
    <property type="match status" value="1"/>
</dbReference>
<accession>A0A2C9D562</accession>
<keyword evidence="8" id="KW-0249">Electron transport</keyword>
<dbReference type="PANTHER" id="PTHR30529">
    <property type="entry name" value="CYTOCHROME B561"/>
    <property type="match status" value="1"/>
</dbReference>
<keyword evidence="3" id="KW-0813">Transport</keyword>
<dbReference type="KEGG" id="hdi:HDIA_1926"/>
<comment type="subcellular location">
    <subcellularLocation>
        <location evidence="2">Cell membrane</location>
        <topology evidence="2">Multi-pass membrane protein</topology>
    </subcellularLocation>
</comment>
<dbReference type="SUPFAM" id="SSF81342">
    <property type="entry name" value="Transmembrane di-heme cytochromes"/>
    <property type="match status" value="1"/>
</dbReference>
<evidence type="ECO:0000256" key="12">
    <source>
        <dbReference type="ARBA" id="ARBA00037975"/>
    </source>
</evidence>
<evidence type="ECO:0000256" key="13">
    <source>
        <dbReference type="SAM" id="Phobius"/>
    </source>
</evidence>
<evidence type="ECO:0000256" key="6">
    <source>
        <dbReference type="ARBA" id="ARBA00022692"/>
    </source>
</evidence>
<sequence length="164" mass="17844">MTNTRRLGYSGLQIFLHWSIAACVLFQLIFGESMTELVDAHEEGEAVGANDQLMGSLHYWVGIAILVLVGLRIILRLSRGAPEPSGASGPQVLLAKLAHLAFYVLLVLAPVLGLAAYYLGDPWGDIHTLVKPAFIVLIALHVAGALFHQFWLRDGTLTRMTRAG</sequence>
<evidence type="ECO:0000256" key="1">
    <source>
        <dbReference type="ARBA" id="ARBA00001970"/>
    </source>
</evidence>
<gene>
    <name evidence="15" type="ORF">HDIA_1926</name>
</gene>
<keyword evidence="4" id="KW-1003">Cell membrane</keyword>
<dbReference type="OrthoDB" id="8156287at2"/>
<evidence type="ECO:0000256" key="5">
    <source>
        <dbReference type="ARBA" id="ARBA00022617"/>
    </source>
</evidence>
<evidence type="ECO:0000256" key="8">
    <source>
        <dbReference type="ARBA" id="ARBA00022982"/>
    </source>
</evidence>
<dbReference type="GO" id="GO:0009055">
    <property type="term" value="F:electron transfer activity"/>
    <property type="evidence" value="ECO:0007669"/>
    <property type="project" value="InterPro"/>
</dbReference>
<reference evidence="16" key="1">
    <citation type="submission" date="2017-09" db="EMBL/GenBank/DDBJ databases">
        <title>Genome sequence of Nannocystis excedens DSM 71.</title>
        <authorList>
            <person name="Blom J."/>
        </authorList>
    </citation>
    <scope>NUCLEOTIDE SEQUENCE [LARGE SCALE GENOMIC DNA]</scope>
    <source>
        <strain evidence="16">type strain: E19</strain>
    </source>
</reference>